<comment type="caution">
    <text evidence="1">The sequence shown here is derived from an EMBL/GenBank/DDBJ whole genome shotgun (WGS) entry which is preliminary data.</text>
</comment>
<keyword evidence="2" id="KW-1185">Reference proteome</keyword>
<dbReference type="Proteomes" id="UP000315783">
    <property type="component" value="Unassembled WGS sequence"/>
</dbReference>
<accession>A0A545V8K0</accession>
<protein>
    <submittedName>
        <fullName evidence="1">Uncharacterized protein</fullName>
    </submittedName>
</protein>
<sequence length="247" mass="26945">MPYFTPPSHGTDTIVRCATRSDQKSPNSGQSAPVGFENPGQAVRRNLVRRLGLHVVCRGKANTVKIIGPRGRGPRRGKVAFNGTVDPERATDGNDNLGPSSLIKLFVVIPASSLTQISLIYLSTETRVCALSTSVCGVARPTVTALLNVSRQSEGYKTRPWHHYYFHSVAKSRRGIFYQSKWTDNVLSTTPSWTGSQMRVGPDCRRKTLGIRGARAILHKACLDTTVVPFHKYSAGCSGGLHFMCCA</sequence>
<dbReference type="EMBL" id="SPUK01000004">
    <property type="protein sequence ID" value="TQV98057.1"/>
    <property type="molecule type" value="Genomic_DNA"/>
</dbReference>
<gene>
    <name evidence="1" type="ORF">IF1G_03800</name>
</gene>
<name>A0A545V8K0_9HYPO</name>
<reference evidence="1 2" key="1">
    <citation type="journal article" date="2019" name="Appl. Microbiol. Biotechnol.">
        <title>Genome sequence of Isaria javanica and comparative genome analysis insights into family S53 peptidase evolution in fungal entomopathogens.</title>
        <authorList>
            <person name="Lin R."/>
            <person name="Zhang X."/>
            <person name="Xin B."/>
            <person name="Zou M."/>
            <person name="Gao Y."/>
            <person name="Qin F."/>
            <person name="Hu Q."/>
            <person name="Xie B."/>
            <person name="Cheng X."/>
        </authorList>
    </citation>
    <scope>NUCLEOTIDE SEQUENCE [LARGE SCALE GENOMIC DNA]</scope>
    <source>
        <strain evidence="1 2">IJ1G</strain>
    </source>
</reference>
<proteinExistence type="predicted"/>
<dbReference type="AlphaFoldDB" id="A0A545V8K0"/>
<evidence type="ECO:0000313" key="2">
    <source>
        <dbReference type="Proteomes" id="UP000315783"/>
    </source>
</evidence>
<organism evidence="1 2">
    <name type="scientific">Cordyceps javanica</name>
    <dbReference type="NCBI Taxonomy" id="43265"/>
    <lineage>
        <taxon>Eukaryota</taxon>
        <taxon>Fungi</taxon>
        <taxon>Dikarya</taxon>
        <taxon>Ascomycota</taxon>
        <taxon>Pezizomycotina</taxon>
        <taxon>Sordariomycetes</taxon>
        <taxon>Hypocreomycetidae</taxon>
        <taxon>Hypocreales</taxon>
        <taxon>Cordycipitaceae</taxon>
        <taxon>Cordyceps</taxon>
    </lineage>
</organism>
<evidence type="ECO:0000313" key="1">
    <source>
        <dbReference type="EMBL" id="TQV98057.1"/>
    </source>
</evidence>